<gene>
    <name evidence="2" type="ORF">HETSPECPRED_009240</name>
</gene>
<dbReference type="OrthoDB" id="5424733at2759"/>
<sequence length="364" mass="40519">MFEINANLASLNNVGTADGEETVEHSFSGNVPAASSHESLLSTVWHDTQEFPTPSGQASDLLSEQKQDLDSEENKVRLRLLQSELDQVRRDIDAKFSRQVELENLIALTHLFSDSVLMDDGGGQYYPESRDCVTNTDVLSSTSNCLNSVLYMGCESKLPGLLDDRLPPANAISVETTRSNTQTEEIDSDWLFVPPSADETKAQRTSLMPIIESSETTQDCNIQSNEIRMGESYDETPSKRVRFTTSKTFEGVPPSSRTPTAFILDSEAAFTQAWHHPSTFKDRNRLSRVLLGQLSALQVTRGESSGQDDNKVPEGSDRPASYPRTQRWRKSIGVSVKALREGFERLSLLGKEKRDSQTQSMLIF</sequence>
<dbReference type="AlphaFoldDB" id="A0A8H3G0M8"/>
<name>A0A8H3G0M8_9LECA</name>
<feature type="compositionally biased region" description="Basic and acidic residues" evidence="1">
    <location>
        <begin position="308"/>
        <end position="317"/>
    </location>
</feature>
<evidence type="ECO:0000256" key="1">
    <source>
        <dbReference type="SAM" id="MobiDB-lite"/>
    </source>
</evidence>
<accession>A0A8H3G0M8</accession>
<proteinExistence type="predicted"/>
<reference evidence="2" key="1">
    <citation type="submission" date="2021-03" db="EMBL/GenBank/DDBJ databases">
        <authorList>
            <person name="Tagirdzhanova G."/>
        </authorList>
    </citation>
    <scope>NUCLEOTIDE SEQUENCE</scope>
</reference>
<dbReference type="EMBL" id="CAJPDS010000075">
    <property type="protein sequence ID" value="CAF9934473.1"/>
    <property type="molecule type" value="Genomic_DNA"/>
</dbReference>
<keyword evidence="3" id="KW-1185">Reference proteome</keyword>
<evidence type="ECO:0000313" key="3">
    <source>
        <dbReference type="Proteomes" id="UP000664521"/>
    </source>
</evidence>
<feature type="compositionally biased region" description="Polar residues" evidence="1">
    <location>
        <begin position="48"/>
        <end position="62"/>
    </location>
</feature>
<feature type="region of interest" description="Disordered" evidence="1">
    <location>
        <begin position="48"/>
        <end position="68"/>
    </location>
</feature>
<evidence type="ECO:0000313" key="2">
    <source>
        <dbReference type="EMBL" id="CAF9934473.1"/>
    </source>
</evidence>
<organism evidence="2 3">
    <name type="scientific">Heterodermia speciosa</name>
    <dbReference type="NCBI Taxonomy" id="116794"/>
    <lineage>
        <taxon>Eukaryota</taxon>
        <taxon>Fungi</taxon>
        <taxon>Dikarya</taxon>
        <taxon>Ascomycota</taxon>
        <taxon>Pezizomycotina</taxon>
        <taxon>Lecanoromycetes</taxon>
        <taxon>OSLEUM clade</taxon>
        <taxon>Lecanoromycetidae</taxon>
        <taxon>Caliciales</taxon>
        <taxon>Physciaceae</taxon>
        <taxon>Heterodermia</taxon>
    </lineage>
</organism>
<dbReference type="Proteomes" id="UP000664521">
    <property type="component" value="Unassembled WGS sequence"/>
</dbReference>
<feature type="region of interest" description="Disordered" evidence="1">
    <location>
        <begin position="300"/>
        <end position="327"/>
    </location>
</feature>
<protein>
    <submittedName>
        <fullName evidence="2">Uncharacterized protein</fullName>
    </submittedName>
</protein>
<comment type="caution">
    <text evidence="2">The sequence shown here is derived from an EMBL/GenBank/DDBJ whole genome shotgun (WGS) entry which is preliminary data.</text>
</comment>